<dbReference type="PRINTS" id="PR00828">
    <property type="entry name" value="FORMIN"/>
</dbReference>
<feature type="compositionally biased region" description="Basic and acidic residues" evidence="1">
    <location>
        <begin position="409"/>
        <end position="432"/>
    </location>
</feature>
<evidence type="ECO:0000313" key="4">
    <source>
        <dbReference type="Proteomes" id="UP000078561"/>
    </source>
</evidence>
<feature type="region of interest" description="Disordered" evidence="1">
    <location>
        <begin position="346"/>
        <end position="491"/>
    </location>
</feature>
<feature type="compositionally biased region" description="Basic and acidic residues" evidence="1">
    <location>
        <begin position="346"/>
        <end position="359"/>
    </location>
</feature>
<name>A0A163KB48_ABSGL</name>
<gene>
    <name evidence="3" type="primary">ABSGL_12579.1 scaffold 12955</name>
</gene>
<protein>
    <recommendedName>
        <fullName evidence="2">FH2 domain-containing protein</fullName>
    </recommendedName>
</protein>
<dbReference type="PANTHER" id="PTHR45725">
    <property type="entry name" value="FORMIN HOMOLOGY 2 FAMILY MEMBER"/>
    <property type="match status" value="1"/>
</dbReference>
<reference evidence="3" key="1">
    <citation type="submission" date="2016-04" db="EMBL/GenBank/DDBJ databases">
        <authorList>
            <person name="Evans L.H."/>
            <person name="Alamgir A."/>
            <person name="Owens N."/>
            <person name="Weber N.D."/>
            <person name="Virtaneva K."/>
            <person name="Barbian K."/>
            <person name="Babar A."/>
            <person name="Rosenke K."/>
        </authorList>
    </citation>
    <scope>NUCLEOTIDE SEQUENCE [LARGE SCALE GENOMIC DNA]</scope>
    <source>
        <strain evidence="3">CBS 101.48</strain>
    </source>
</reference>
<dbReference type="OrthoDB" id="1104827at2759"/>
<dbReference type="GO" id="GO:0008017">
    <property type="term" value="F:microtubule binding"/>
    <property type="evidence" value="ECO:0007669"/>
    <property type="project" value="InterPro"/>
</dbReference>
<accession>A0A163KB48</accession>
<feature type="compositionally biased region" description="Low complexity" evidence="1">
    <location>
        <begin position="360"/>
        <end position="371"/>
    </location>
</feature>
<proteinExistence type="predicted"/>
<evidence type="ECO:0000256" key="1">
    <source>
        <dbReference type="SAM" id="MobiDB-lite"/>
    </source>
</evidence>
<dbReference type="InterPro" id="IPR042201">
    <property type="entry name" value="FH2_Formin_sf"/>
</dbReference>
<organism evidence="3">
    <name type="scientific">Absidia glauca</name>
    <name type="common">Pin mould</name>
    <dbReference type="NCBI Taxonomy" id="4829"/>
    <lineage>
        <taxon>Eukaryota</taxon>
        <taxon>Fungi</taxon>
        <taxon>Fungi incertae sedis</taxon>
        <taxon>Mucoromycota</taxon>
        <taxon>Mucoromycotina</taxon>
        <taxon>Mucoromycetes</taxon>
        <taxon>Mucorales</taxon>
        <taxon>Cunninghamellaceae</taxon>
        <taxon>Absidia</taxon>
    </lineage>
</organism>
<dbReference type="InterPro" id="IPR015425">
    <property type="entry name" value="FH2_Formin"/>
</dbReference>
<dbReference type="Proteomes" id="UP000078561">
    <property type="component" value="Unassembled WGS sequence"/>
</dbReference>
<feature type="compositionally biased region" description="Acidic residues" evidence="1">
    <location>
        <begin position="386"/>
        <end position="397"/>
    </location>
</feature>
<dbReference type="Pfam" id="PF02181">
    <property type="entry name" value="FH2"/>
    <property type="match status" value="1"/>
</dbReference>
<dbReference type="InterPro" id="IPR051425">
    <property type="entry name" value="Formin_Homology"/>
</dbReference>
<dbReference type="GO" id="GO:0005884">
    <property type="term" value="C:actin filament"/>
    <property type="evidence" value="ECO:0007669"/>
    <property type="project" value="InterPro"/>
</dbReference>
<dbReference type="AlphaFoldDB" id="A0A163KB48"/>
<dbReference type="STRING" id="4829.A0A163KB48"/>
<evidence type="ECO:0000313" key="3">
    <source>
        <dbReference type="EMBL" id="SAM06937.1"/>
    </source>
</evidence>
<dbReference type="InParanoid" id="A0A163KB48"/>
<dbReference type="EMBL" id="LT554635">
    <property type="protein sequence ID" value="SAM06937.1"/>
    <property type="molecule type" value="Genomic_DNA"/>
</dbReference>
<dbReference type="PANTHER" id="PTHR45725:SF1">
    <property type="entry name" value="DISHEVELLED ASSOCIATED ACTIVATOR OF MORPHOGENESIS, ISOFORM D"/>
    <property type="match status" value="1"/>
</dbReference>
<dbReference type="SMART" id="SM00498">
    <property type="entry name" value="FH2"/>
    <property type="match status" value="1"/>
</dbReference>
<dbReference type="InterPro" id="IPR001265">
    <property type="entry name" value="Formin_Cappuccino_subfam"/>
</dbReference>
<dbReference type="Gene3D" id="1.20.58.2220">
    <property type="entry name" value="Formin, FH2 domain"/>
    <property type="match status" value="1"/>
</dbReference>
<dbReference type="OMA" id="QKTSYNV"/>
<feature type="compositionally biased region" description="Basic residues" evidence="1">
    <location>
        <begin position="440"/>
        <end position="449"/>
    </location>
</feature>
<feature type="domain" description="FH2" evidence="2">
    <location>
        <begin position="1"/>
        <end position="363"/>
    </location>
</feature>
<dbReference type="SUPFAM" id="SSF101447">
    <property type="entry name" value="Formin homology 2 domain (FH2 domain)"/>
    <property type="match status" value="1"/>
</dbReference>
<dbReference type="GO" id="GO:0045010">
    <property type="term" value="P:actin nucleation"/>
    <property type="evidence" value="ECO:0007669"/>
    <property type="project" value="InterPro"/>
</dbReference>
<dbReference type="PROSITE" id="PS51444">
    <property type="entry name" value="FH2"/>
    <property type="match status" value="1"/>
</dbReference>
<evidence type="ECO:0000259" key="2">
    <source>
        <dbReference type="PROSITE" id="PS51444"/>
    </source>
</evidence>
<feature type="compositionally biased region" description="Low complexity" evidence="1">
    <location>
        <begin position="460"/>
        <end position="473"/>
    </location>
</feature>
<keyword evidence="4" id="KW-1185">Reference proteome</keyword>
<sequence>MFPAKANTAFDRKLKAMAGEKKDAVKFLSGNKSRSLNIAVLPKLKQFADYASIRQAIMRMDDDLCNETVLANLIMYAPSQEDDLVAMEKYVNATPEECTALDLPEQFTIEMVKMYRYPERLRFMLFRAQFWEKLDQLNESMTTIVQVSDSLRESKSFKKLLEIILLMGNYMNGSGLQGGAFGIRISSLNKLMDTRTSDTTTMTLLHVLIGTVRREFPSVLDFVDDLKDVGSAARIMASVNDIIQQYTDMRQSLKQLDHELKTHWTAEKTEHFDQDDQFLQVMKDHHQAASDRFEDLEALYLNMDAKWKVTMVFFGENPKSMRPDDFFSVFAAFLAHWKRAAIEEQKYSDRKEREERQKQQQELAATKNSKAAKSKKSDGNTGTIDNSDDDDDDDDESTGPSTPEEQENDTAHLGRRKDDRRMMDDLLDRLRSGESLNHSRQQRRARRRQLNIETSMMQPSQSNTTCTSSDSNNLPLTTLDSNPGDDDFPLSAEDLLRSLQNDD</sequence>